<dbReference type="Proteomes" id="UP000775129">
    <property type="component" value="Unassembled WGS sequence"/>
</dbReference>
<gene>
    <name evidence="2" type="ORF">K8W24_14370</name>
</gene>
<dbReference type="PROSITE" id="PS51257">
    <property type="entry name" value="PROKAR_LIPOPROTEIN"/>
    <property type="match status" value="1"/>
</dbReference>
<comment type="caution">
    <text evidence="2">The sequence shown here is derived from an EMBL/GenBank/DDBJ whole genome shotgun (WGS) entry which is preliminary data.</text>
</comment>
<organism evidence="2 3">
    <name type="scientific">Brachybacterium paraconglomeratum</name>
    <dbReference type="NCBI Taxonomy" id="173362"/>
    <lineage>
        <taxon>Bacteria</taxon>
        <taxon>Bacillati</taxon>
        <taxon>Actinomycetota</taxon>
        <taxon>Actinomycetes</taxon>
        <taxon>Micrococcales</taxon>
        <taxon>Dermabacteraceae</taxon>
        <taxon>Brachybacterium</taxon>
    </lineage>
</organism>
<dbReference type="AlphaFoldDB" id="A0A921KRN8"/>
<dbReference type="EMBL" id="DYWO01000426">
    <property type="protein sequence ID" value="HJF50950.1"/>
    <property type="molecule type" value="Genomic_DNA"/>
</dbReference>
<reference evidence="2" key="2">
    <citation type="submission" date="2021-09" db="EMBL/GenBank/DDBJ databases">
        <authorList>
            <person name="Gilroy R."/>
        </authorList>
    </citation>
    <scope>NUCLEOTIDE SEQUENCE</scope>
    <source>
        <strain evidence="2">1647</strain>
    </source>
</reference>
<proteinExistence type="predicted"/>
<evidence type="ECO:0000313" key="3">
    <source>
        <dbReference type="Proteomes" id="UP000775129"/>
    </source>
</evidence>
<evidence type="ECO:0000256" key="1">
    <source>
        <dbReference type="SAM" id="SignalP"/>
    </source>
</evidence>
<feature type="chain" id="PRO_5038570876" evidence="1">
    <location>
        <begin position="23"/>
        <end position="128"/>
    </location>
</feature>
<evidence type="ECO:0000313" key="2">
    <source>
        <dbReference type="EMBL" id="HJF50950.1"/>
    </source>
</evidence>
<sequence>MRHVRATALLVPALALTLSACGGGNSAYCSTLTDNSDVSATVYTAVVPGMVTSEQVDERLALLEQVQDDVPEELQEDFTTWQSFLEEVGPKLESEDPEDMTAVIEAADDEVDAAGEALADHYTGTCMD</sequence>
<reference evidence="2" key="1">
    <citation type="journal article" date="2021" name="PeerJ">
        <title>Extensive microbial diversity within the chicken gut microbiome revealed by metagenomics and culture.</title>
        <authorList>
            <person name="Gilroy R."/>
            <person name="Ravi A."/>
            <person name="Getino M."/>
            <person name="Pursley I."/>
            <person name="Horton D.L."/>
            <person name="Alikhan N.F."/>
            <person name="Baker D."/>
            <person name="Gharbi K."/>
            <person name="Hall N."/>
            <person name="Watson M."/>
            <person name="Adriaenssens E.M."/>
            <person name="Foster-Nyarko E."/>
            <person name="Jarju S."/>
            <person name="Secka A."/>
            <person name="Antonio M."/>
            <person name="Oren A."/>
            <person name="Chaudhuri R.R."/>
            <person name="La Ragione R."/>
            <person name="Hildebrand F."/>
            <person name="Pallen M.J."/>
        </authorList>
    </citation>
    <scope>NUCLEOTIDE SEQUENCE</scope>
    <source>
        <strain evidence="2">1647</strain>
    </source>
</reference>
<protein>
    <submittedName>
        <fullName evidence="2">Uncharacterized protein</fullName>
    </submittedName>
</protein>
<name>A0A921KRN8_9MICO</name>
<feature type="signal peptide" evidence="1">
    <location>
        <begin position="1"/>
        <end position="22"/>
    </location>
</feature>
<accession>A0A921KRN8</accession>
<keyword evidence="1" id="KW-0732">Signal</keyword>